<dbReference type="SMART" id="SM00387">
    <property type="entry name" value="HATPase_c"/>
    <property type="match status" value="1"/>
</dbReference>
<evidence type="ECO:0000256" key="5">
    <source>
        <dbReference type="ARBA" id="ARBA00022777"/>
    </source>
</evidence>
<dbReference type="Gene3D" id="3.30.565.10">
    <property type="entry name" value="Histidine kinase-like ATPase, C-terminal domain"/>
    <property type="match status" value="1"/>
</dbReference>
<evidence type="ECO:0000313" key="10">
    <source>
        <dbReference type="Proteomes" id="UP000774570"/>
    </source>
</evidence>
<proteinExistence type="predicted"/>
<keyword evidence="7" id="KW-0472">Membrane</keyword>
<evidence type="ECO:0000259" key="8">
    <source>
        <dbReference type="SMART" id="SM00387"/>
    </source>
</evidence>
<feature type="domain" description="Histidine kinase/HSP90-like ATPase" evidence="8">
    <location>
        <begin position="321"/>
        <end position="431"/>
    </location>
</feature>
<sequence>MSAHAFEVDRSPLERALVVWLAAVTVLGAAWLWALFAADQDDKAMVAWGGGGASLLVALALAVAAYYAAAARSARERAAALAGEGARLERQIVDLLENTLPTAVRRVREGASPDGALTDLARPGNPALQRMLHTVTHEIAAAERAAATAKALTAALEDELRLIVEETLPAAIQRIRTKRVNADRILFEAPKPANALAAQLLHDAVHGVSMTERINASTLSACASAGARLQAMATSMLAELRELEFRYDEQPVFHDLLALDHRVSQMGRFADGVALLSGGRSGRRWTKPIRMESILRGALGRINDYTRVQLHNTCGAAVAGHAAEGVMHALAELMDNAANFSARNTDVHVYVEEEDAGVVVVLEDSGLGMRSRERDRAQRAVSQPISLDNLPSARIGLTVVGKLAAKHGLRVNYRPSARGGIGVVVMIPRTLITQPREDFLFSGTRSPLSTPPRANPLPQAVPATAPIAAPVPVPGAPADAVPAGGSDGGGGEDDGGFVLPQRKAGETLANSPYPVSGPNFEPVHEAPPPRGDGAARFAAFRQAGRDRDAK</sequence>
<evidence type="ECO:0000256" key="4">
    <source>
        <dbReference type="ARBA" id="ARBA00022679"/>
    </source>
</evidence>
<reference evidence="9 10" key="1">
    <citation type="submission" date="2021-07" db="EMBL/GenBank/DDBJ databases">
        <title>Actinomadura sp. PM05-2 isolated from lichen.</title>
        <authorList>
            <person name="Somphong A."/>
            <person name="Phongsopitanun W."/>
            <person name="Tanasupawat S."/>
            <person name="Peongsungnone V."/>
        </authorList>
    </citation>
    <scope>NUCLEOTIDE SEQUENCE [LARGE SCALE GENOMIC DNA]</scope>
    <source>
        <strain evidence="9 10">PM05-2</strain>
    </source>
</reference>
<feature type="compositionally biased region" description="Low complexity" evidence="6">
    <location>
        <begin position="531"/>
        <end position="542"/>
    </location>
</feature>
<evidence type="ECO:0000256" key="1">
    <source>
        <dbReference type="ARBA" id="ARBA00000085"/>
    </source>
</evidence>
<dbReference type="SUPFAM" id="SSF55874">
    <property type="entry name" value="ATPase domain of HSP90 chaperone/DNA topoisomerase II/histidine kinase"/>
    <property type="match status" value="1"/>
</dbReference>
<accession>A0ABS7G1Q0</accession>
<feature type="transmembrane region" description="Helical" evidence="7">
    <location>
        <begin position="45"/>
        <end position="69"/>
    </location>
</feature>
<dbReference type="PANTHER" id="PTHR45436">
    <property type="entry name" value="SENSOR HISTIDINE KINASE YKOH"/>
    <property type="match status" value="1"/>
</dbReference>
<protein>
    <recommendedName>
        <fullName evidence="2">histidine kinase</fullName>
        <ecNumber evidence="2">2.7.13.3</ecNumber>
    </recommendedName>
</protein>
<evidence type="ECO:0000256" key="3">
    <source>
        <dbReference type="ARBA" id="ARBA00022553"/>
    </source>
</evidence>
<dbReference type="PANTHER" id="PTHR45436:SF5">
    <property type="entry name" value="SENSOR HISTIDINE KINASE TRCS"/>
    <property type="match status" value="1"/>
</dbReference>
<evidence type="ECO:0000313" key="9">
    <source>
        <dbReference type="EMBL" id="MBW8486628.1"/>
    </source>
</evidence>
<dbReference type="GO" id="GO:0016301">
    <property type="term" value="F:kinase activity"/>
    <property type="evidence" value="ECO:0007669"/>
    <property type="project" value="UniProtKB-KW"/>
</dbReference>
<comment type="caution">
    <text evidence="9">The sequence shown here is derived from an EMBL/GenBank/DDBJ whole genome shotgun (WGS) entry which is preliminary data.</text>
</comment>
<keyword evidence="10" id="KW-1185">Reference proteome</keyword>
<dbReference type="InterPro" id="IPR036890">
    <property type="entry name" value="HATPase_C_sf"/>
</dbReference>
<evidence type="ECO:0000256" key="6">
    <source>
        <dbReference type="SAM" id="MobiDB-lite"/>
    </source>
</evidence>
<dbReference type="InterPro" id="IPR050428">
    <property type="entry name" value="TCS_sensor_his_kinase"/>
</dbReference>
<feature type="transmembrane region" description="Helical" evidence="7">
    <location>
        <begin position="17"/>
        <end position="38"/>
    </location>
</feature>
<dbReference type="InterPro" id="IPR003594">
    <property type="entry name" value="HATPase_dom"/>
</dbReference>
<dbReference type="Proteomes" id="UP000774570">
    <property type="component" value="Unassembled WGS sequence"/>
</dbReference>
<comment type="catalytic activity">
    <reaction evidence="1">
        <text>ATP + protein L-histidine = ADP + protein N-phospho-L-histidine.</text>
        <dbReference type="EC" id="2.7.13.3"/>
    </reaction>
</comment>
<feature type="region of interest" description="Disordered" evidence="6">
    <location>
        <begin position="468"/>
        <end position="550"/>
    </location>
</feature>
<organism evidence="9 10">
    <name type="scientific">Actinomadura parmotrematis</name>
    <dbReference type="NCBI Taxonomy" id="2864039"/>
    <lineage>
        <taxon>Bacteria</taxon>
        <taxon>Bacillati</taxon>
        <taxon>Actinomycetota</taxon>
        <taxon>Actinomycetes</taxon>
        <taxon>Streptosporangiales</taxon>
        <taxon>Thermomonosporaceae</taxon>
        <taxon>Actinomadura</taxon>
    </lineage>
</organism>
<dbReference type="EC" id="2.7.13.3" evidence="2"/>
<dbReference type="EMBL" id="JAIBOA010000025">
    <property type="protein sequence ID" value="MBW8486628.1"/>
    <property type="molecule type" value="Genomic_DNA"/>
</dbReference>
<evidence type="ECO:0000256" key="2">
    <source>
        <dbReference type="ARBA" id="ARBA00012438"/>
    </source>
</evidence>
<gene>
    <name evidence="9" type="ORF">K1Y72_29970</name>
</gene>
<name>A0ABS7G1Q0_9ACTN</name>
<keyword evidence="4" id="KW-0808">Transferase</keyword>
<keyword evidence="3" id="KW-0597">Phosphoprotein</keyword>
<evidence type="ECO:0000256" key="7">
    <source>
        <dbReference type="SAM" id="Phobius"/>
    </source>
</evidence>
<keyword evidence="5 9" id="KW-0418">Kinase</keyword>
<keyword evidence="7" id="KW-0812">Transmembrane</keyword>
<dbReference type="RefSeq" id="WP_220169867.1">
    <property type="nucleotide sequence ID" value="NZ_JAIBOA010000025.1"/>
</dbReference>
<dbReference type="Pfam" id="PF02518">
    <property type="entry name" value="HATPase_c"/>
    <property type="match status" value="1"/>
</dbReference>
<keyword evidence="7" id="KW-1133">Transmembrane helix</keyword>